<dbReference type="Pfam" id="PF11907">
    <property type="entry name" value="DUF3427"/>
    <property type="match status" value="1"/>
</dbReference>
<feature type="domain" description="DUF8090" evidence="2">
    <location>
        <begin position="30"/>
        <end position="212"/>
    </location>
</feature>
<dbReference type="Pfam" id="PF26350">
    <property type="entry name" value="DUF8090"/>
    <property type="match status" value="1"/>
</dbReference>
<reference evidence="3 4" key="1">
    <citation type="submission" date="2016-12" db="EMBL/GenBank/DDBJ databases">
        <title>Domibacillus antri genome sequencing.</title>
        <authorList>
            <person name="Verma A."/>
            <person name="Krishnamurthi S."/>
        </authorList>
    </citation>
    <scope>NUCLEOTIDE SEQUENCE [LARGE SCALE GENOMIC DNA]</scope>
    <source>
        <strain evidence="3 4">XD80</strain>
    </source>
</reference>
<dbReference type="Proteomes" id="UP000185568">
    <property type="component" value="Unassembled WGS sequence"/>
</dbReference>
<proteinExistence type="predicted"/>
<dbReference type="OrthoDB" id="9802848at2"/>
<accession>A0A1Q8Q1I0</accession>
<evidence type="ECO:0000259" key="2">
    <source>
        <dbReference type="Pfam" id="PF26350"/>
    </source>
</evidence>
<dbReference type="InterPro" id="IPR021835">
    <property type="entry name" value="DUF3427"/>
</dbReference>
<evidence type="ECO:0000259" key="1">
    <source>
        <dbReference type="Pfam" id="PF11907"/>
    </source>
</evidence>
<evidence type="ECO:0000313" key="3">
    <source>
        <dbReference type="EMBL" id="OLN21194.1"/>
    </source>
</evidence>
<dbReference type="EMBL" id="MSDU01000065">
    <property type="protein sequence ID" value="OLN21194.1"/>
    <property type="molecule type" value="Genomic_DNA"/>
</dbReference>
<keyword evidence="4" id="KW-1185">Reference proteome</keyword>
<organism evidence="3 4">
    <name type="scientific">Domibacillus antri</name>
    <dbReference type="NCBI Taxonomy" id="1714264"/>
    <lineage>
        <taxon>Bacteria</taxon>
        <taxon>Bacillati</taxon>
        <taxon>Bacillota</taxon>
        <taxon>Bacilli</taxon>
        <taxon>Bacillales</taxon>
        <taxon>Bacillaceae</taxon>
        <taxon>Domibacillus</taxon>
    </lineage>
</organism>
<dbReference type="AlphaFoldDB" id="A0A1Q8Q1I0"/>
<name>A0A1Q8Q1I0_9BACI</name>
<feature type="domain" description="DUF3427" evidence="1">
    <location>
        <begin position="217"/>
        <end position="369"/>
    </location>
</feature>
<evidence type="ECO:0008006" key="5">
    <source>
        <dbReference type="Google" id="ProtNLM"/>
    </source>
</evidence>
<gene>
    <name evidence="3" type="ORF">BTO30_16320</name>
</gene>
<sequence>MVSTVNFEEIAKKKIFKAINESKLTAWKILKEAFTDLKNRIGRVPYLYDFVSHHSIDPVVMVDGKTKSISNYYQFLLEMKEEVPPLTDYENKVLTMLSLEILNGKRKHEIILLDLLLRKQAVNYDEYLQHLCESNCLTNDETIASVKRIFDLSFFTQIDKKKYGDQPIIILNAENDFVFNETIQYSLKVKEYFKHLVTDVIQSGKEKSTLYQCDQPLTLYKKYSRKDACKLLNWNSDERATIFGYKTKYGTCPIFITYHKNDEVESSVDYGDELLNPEVLKWYTRSNRTLNSEEVQTIIHAEEKNIDVHVFVKKDDDEGNDFYYLGKAIPDKKTVQQDTMKDNDGKELPVVHMNMVMEQPIEYRLYHYIKNGTES</sequence>
<dbReference type="STRING" id="1714264.BTO30_16320"/>
<comment type="caution">
    <text evidence="3">The sequence shown here is derived from an EMBL/GenBank/DDBJ whole genome shotgun (WGS) entry which is preliminary data.</text>
</comment>
<dbReference type="InterPro" id="IPR058403">
    <property type="entry name" value="DUF8090"/>
</dbReference>
<evidence type="ECO:0000313" key="4">
    <source>
        <dbReference type="Proteomes" id="UP000185568"/>
    </source>
</evidence>
<protein>
    <recommendedName>
        <fullName evidence="5">DUF3427 domain-containing protein</fullName>
    </recommendedName>
</protein>